<sequence>MYSSTGSKNSTRCSSFFPILPNCSSRSPIQWMMS</sequence>
<dbReference type="EMBL" id="GBRH01254444">
    <property type="protein sequence ID" value="JAD43451.1"/>
    <property type="molecule type" value="Transcribed_RNA"/>
</dbReference>
<reference evidence="1" key="2">
    <citation type="journal article" date="2015" name="Data Brief">
        <title>Shoot transcriptome of the giant reed, Arundo donax.</title>
        <authorList>
            <person name="Barrero R.A."/>
            <person name="Guerrero F.D."/>
            <person name="Moolhuijzen P."/>
            <person name="Goolsby J.A."/>
            <person name="Tidwell J."/>
            <person name="Bellgard S.E."/>
            <person name="Bellgard M.I."/>
        </authorList>
    </citation>
    <scope>NUCLEOTIDE SEQUENCE</scope>
    <source>
        <tissue evidence="1">Shoot tissue taken approximately 20 cm above the soil surface</tissue>
    </source>
</reference>
<dbReference type="AlphaFoldDB" id="A0A0A8ZXA3"/>
<reference evidence="1" key="1">
    <citation type="submission" date="2014-09" db="EMBL/GenBank/DDBJ databases">
        <authorList>
            <person name="Magalhaes I.L.F."/>
            <person name="Oliveira U."/>
            <person name="Santos F.R."/>
            <person name="Vidigal T.H.D.A."/>
            <person name="Brescovit A.D."/>
            <person name="Santos A.J."/>
        </authorList>
    </citation>
    <scope>NUCLEOTIDE SEQUENCE</scope>
    <source>
        <tissue evidence="1">Shoot tissue taken approximately 20 cm above the soil surface</tissue>
    </source>
</reference>
<evidence type="ECO:0000313" key="1">
    <source>
        <dbReference type="EMBL" id="JAD43451.1"/>
    </source>
</evidence>
<proteinExistence type="predicted"/>
<name>A0A0A8ZXA3_ARUDO</name>
<protein>
    <submittedName>
        <fullName evidence="1">Uncharacterized protein</fullName>
    </submittedName>
</protein>
<accession>A0A0A8ZXA3</accession>
<organism evidence="1">
    <name type="scientific">Arundo donax</name>
    <name type="common">Giant reed</name>
    <name type="synonym">Donax arundinaceus</name>
    <dbReference type="NCBI Taxonomy" id="35708"/>
    <lineage>
        <taxon>Eukaryota</taxon>
        <taxon>Viridiplantae</taxon>
        <taxon>Streptophyta</taxon>
        <taxon>Embryophyta</taxon>
        <taxon>Tracheophyta</taxon>
        <taxon>Spermatophyta</taxon>
        <taxon>Magnoliopsida</taxon>
        <taxon>Liliopsida</taxon>
        <taxon>Poales</taxon>
        <taxon>Poaceae</taxon>
        <taxon>PACMAD clade</taxon>
        <taxon>Arundinoideae</taxon>
        <taxon>Arundineae</taxon>
        <taxon>Arundo</taxon>
    </lineage>
</organism>